<dbReference type="Proteomes" id="UP000054485">
    <property type="component" value="Unassembled WGS sequence"/>
</dbReference>
<organism evidence="1 2">
    <name type="scientific">Suillus luteus UH-Slu-Lm8-n1</name>
    <dbReference type="NCBI Taxonomy" id="930992"/>
    <lineage>
        <taxon>Eukaryota</taxon>
        <taxon>Fungi</taxon>
        <taxon>Dikarya</taxon>
        <taxon>Basidiomycota</taxon>
        <taxon>Agaricomycotina</taxon>
        <taxon>Agaricomycetes</taxon>
        <taxon>Agaricomycetidae</taxon>
        <taxon>Boletales</taxon>
        <taxon>Suillineae</taxon>
        <taxon>Suillaceae</taxon>
        <taxon>Suillus</taxon>
    </lineage>
</organism>
<reference evidence="2" key="2">
    <citation type="submission" date="2015-01" db="EMBL/GenBank/DDBJ databases">
        <title>Evolutionary Origins and Diversification of the Mycorrhizal Mutualists.</title>
        <authorList>
            <consortium name="DOE Joint Genome Institute"/>
            <consortium name="Mycorrhizal Genomics Consortium"/>
            <person name="Kohler A."/>
            <person name="Kuo A."/>
            <person name="Nagy L.G."/>
            <person name="Floudas D."/>
            <person name="Copeland A."/>
            <person name="Barry K.W."/>
            <person name="Cichocki N."/>
            <person name="Veneault-Fourrey C."/>
            <person name="LaButti K."/>
            <person name="Lindquist E.A."/>
            <person name="Lipzen A."/>
            <person name="Lundell T."/>
            <person name="Morin E."/>
            <person name="Murat C."/>
            <person name="Riley R."/>
            <person name="Ohm R."/>
            <person name="Sun H."/>
            <person name="Tunlid A."/>
            <person name="Henrissat B."/>
            <person name="Grigoriev I.V."/>
            <person name="Hibbett D.S."/>
            <person name="Martin F."/>
        </authorList>
    </citation>
    <scope>NUCLEOTIDE SEQUENCE [LARGE SCALE GENOMIC DNA]</scope>
    <source>
        <strain evidence="2">UH-Slu-Lm8-n1</strain>
    </source>
</reference>
<evidence type="ECO:0000313" key="1">
    <source>
        <dbReference type="EMBL" id="KIK42648.1"/>
    </source>
</evidence>
<dbReference type="HOGENOM" id="CLU_3107971_0_0_1"/>
<dbReference type="EMBL" id="KN835233">
    <property type="protein sequence ID" value="KIK42648.1"/>
    <property type="molecule type" value="Genomic_DNA"/>
</dbReference>
<gene>
    <name evidence="1" type="ORF">CY34DRAFT_804715</name>
</gene>
<protein>
    <submittedName>
        <fullName evidence="1">Uncharacterized protein</fullName>
    </submittedName>
</protein>
<evidence type="ECO:0000313" key="2">
    <source>
        <dbReference type="Proteomes" id="UP000054485"/>
    </source>
</evidence>
<proteinExistence type="predicted"/>
<keyword evidence="2" id="KW-1185">Reference proteome</keyword>
<name>A0A0D0BHI9_9AGAM</name>
<reference evidence="1 2" key="1">
    <citation type="submission" date="2014-04" db="EMBL/GenBank/DDBJ databases">
        <authorList>
            <consortium name="DOE Joint Genome Institute"/>
            <person name="Kuo A."/>
            <person name="Ruytinx J."/>
            <person name="Rineau F."/>
            <person name="Colpaert J."/>
            <person name="Kohler A."/>
            <person name="Nagy L.G."/>
            <person name="Floudas D."/>
            <person name="Copeland A."/>
            <person name="Barry K.W."/>
            <person name="Cichocki N."/>
            <person name="Veneault-Fourrey C."/>
            <person name="LaButti K."/>
            <person name="Lindquist E.A."/>
            <person name="Lipzen A."/>
            <person name="Lundell T."/>
            <person name="Morin E."/>
            <person name="Murat C."/>
            <person name="Sun H."/>
            <person name="Tunlid A."/>
            <person name="Henrissat B."/>
            <person name="Grigoriev I.V."/>
            <person name="Hibbett D.S."/>
            <person name="Martin F."/>
            <person name="Nordberg H.P."/>
            <person name="Cantor M.N."/>
            <person name="Hua S.X."/>
        </authorList>
    </citation>
    <scope>NUCLEOTIDE SEQUENCE [LARGE SCALE GENOMIC DNA]</scope>
    <source>
        <strain evidence="1 2">UH-Slu-Lm8-n1</strain>
    </source>
</reference>
<dbReference type="AlphaFoldDB" id="A0A0D0BHI9"/>
<accession>A0A0D0BHI9</accession>
<sequence>MHLWAILGAADYPDLVNLLGAYSTCMCFPSMPLQAKHKTPFRSPLGVNSGF</sequence>
<dbReference type="InParanoid" id="A0A0D0BHI9"/>